<keyword evidence="1" id="KW-0472">Membrane</keyword>
<accession>A0A251Q0Y4</accession>
<evidence type="ECO:0000313" key="3">
    <source>
        <dbReference type="Proteomes" id="UP000006882"/>
    </source>
</evidence>
<keyword evidence="3" id="KW-1185">Reference proteome</keyword>
<gene>
    <name evidence="2" type="ORF">PRUPE_3G158000</name>
</gene>
<dbReference type="Proteomes" id="UP000006882">
    <property type="component" value="Chromosome G3"/>
</dbReference>
<sequence length="160" mass="18089">MQNCWGFKLGLNITDTQKVRWSQFSTSETSQLSWLFPTIMLIPSKSLQISVQSLQISCCNNVEFFGYESDRNLMIKSKKSIVDKIGIGSSDIGLLECSSSRTGFFNLCISISIICFVCCCFCVCFGMKSSFYLLSTNRNWVSNIGHTIVKCQSEIGYRTW</sequence>
<evidence type="ECO:0000313" key="2">
    <source>
        <dbReference type="EMBL" id="ONI17418.1"/>
    </source>
</evidence>
<keyword evidence="1" id="KW-0812">Transmembrane</keyword>
<keyword evidence="1" id="KW-1133">Transmembrane helix</keyword>
<proteinExistence type="predicted"/>
<name>A0A251Q0Y4_PRUPE</name>
<protein>
    <submittedName>
        <fullName evidence="2">Uncharacterized protein</fullName>
    </submittedName>
</protein>
<organism evidence="2 3">
    <name type="scientific">Prunus persica</name>
    <name type="common">Peach</name>
    <name type="synonym">Amygdalus persica</name>
    <dbReference type="NCBI Taxonomy" id="3760"/>
    <lineage>
        <taxon>Eukaryota</taxon>
        <taxon>Viridiplantae</taxon>
        <taxon>Streptophyta</taxon>
        <taxon>Embryophyta</taxon>
        <taxon>Tracheophyta</taxon>
        <taxon>Spermatophyta</taxon>
        <taxon>Magnoliopsida</taxon>
        <taxon>eudicotyledons</taxon>
        <taxon>Gunneridae</taxon>
        <taxon>Pentapetalae</taxon>
        <taxon>rosids</taxon>
        <taxon>fabids</taxon>
        <taxon>Rosales</taxon>
        <taxon>Rosaceae</taxon>
        <taxon>Amygdaloideae</taxon>
        <taxon>Amygdaleae</taxon>
        <taxon>Prunus</taxon>
    </lineage>
</organism>
<dbReference type="EMBL" id="CM007653">
    <property type="protein sequence ID" value="ONI17418.1"/>
    <property type="molecule type" value="Genomic_DNA"/>
</dbReference>
<evidence type="ECO:0000256" key="1">
    <source>
        <dbReference type="SAM" id="Phobius"/>
    </source>
</evidence>
<reference evidence="2 3" key="1">
    <citation type="journal article" date="2013" name="Nat. Genet.">
        <title>The high-quality draft genome of peach (Prunus persica) identifies unique patterns of genetic diversity, domestication and genome evolution.</title>
        <authorList>
            <consortium name="International Peach Genome Initiative"/>
            <person name="Verde I."/>
            <person name="Abbott A.G."/>
            <person name="Scalabrin S."/>
            <person name="Jung S."/>
            <person name="Shu S."/>
            <person name="Marroni F."/>
            <person name="Zhebentyayeva T."/>
            <person name="Dettori M.T."/>
            <person name="Grimwood J."/>
            <person name="Cattonaro F."/>
            <person name="Zuccolo A."/>
            <person name="Rossini L."/>
            <person name="Jenkins J."/>
            <person name="Vendramin E."/>
            <person name="Meisel L.A."/>
            <person name="Decroocq V."/>
            <person name="Sosinski B."/>
            <person name="Prochnik S."/>
            <person name="Mitros T."/>
            <person name="Policriti A."/>
            <person name="Cipriani G."/>
            <person name="Dondini L."/>
            <person name="Ficklin S."/>
            <person name="Goodstein D.M."/>
            <person name="Xuan P."/>
            <person name="Del Fabbro C."/>
            <person name="Aramini V."/>
            <person name="Copetti D."/>
            <person name="Gonzalez S."/>
            <person name="Horner D.S."/>
            <person name="Falchi R."/>
            <person name="Lucas S."/>
            <person name="Mica E."/>
            <person name="Maldonado J."/>
            <person name="Lazzari B."/>
            <person name="Bielenberg D."/>
            <person name="Pirona R."/>
            <person name="Miculan M."/>
            <person name="Barakat A."/>
            <person name="Testolin R."/>
            <person name="Stella A."/>
            <person name="Tartarini S."/>
            <person name="Tonutti P."/>
            <person name="Arus P."/>
            <person name="Orellana A."/>
            <person name="Wells C."/>
            <person name="Main D."/>
            <person name="Vizzotto G."/>
            <person name="Silva H."/>
            <person name="Salamini F."/>
            <person name="Schmutz J."/>
            <person name="Morgante M."/>
            <person name="Rokhsar D.S."/>
        </authorList>
    </citation>
    <scope>NUCLEOTIDE SEQUENCE [LARGE SCALE GENOMIC DNA]</scope>
    <source>
        <strain evidence="3">cv. Nemared</strain>
    </source>
</reference>
<dbReference type="AlphaFoldDB" id="A0A251Q0Y4"/>
<dbReference type="Gramene" id="ONI17418">
    <property type="protein sequence ID" value="ONI17418"/>
    <property type="gene ID" value="PRUPE_3G158000"/>
</dbReference>
<feature type="transmembrane region" description="Helical" evidence="1">
    <location>
        <begin position="104"/>
        <end position="125"/>
    </location>
</feature>